<feature type="domain" description="LTD" evidence="2">
    <location>
        <begin position="72"/>
        <end position="280"/>
    </location>
</feature>
<evidence type="ECO:0000259" key="2">
    <source>
        <dbReference type="PROSITE" id="PS51841"/>
    </source>
</evidence>
<evidence type="ECO:0000256" key="1">
    <source>
        <dbReference type="SAM" id="MobiDB-lite"/>
    </source>
</evidence>
<dbReference type="EMBL" id="JAAOLX010000012">
    <property type="protein sequence ID" value="NHQ88206.1"/>
    <property type="molecule type" value="Genomic_DNA"/>
</dbReference>
<dbReference type="InterPro" id="IPR024079">
    <property type="entry name" value="MetalloPept_cat_dom_sf"/>
</dbReference>
<accession>A0ABX0KWK8</accession>
<feature type="compositionally biased region" description="Polar residues" evidence="1">
    <location>
        <begin position="35"/>
        <end position="45"/>
    </location>
</feature>
<reference evidence="3 4" key="1">
    <citation type="submission" date="2020-03" db="EMBL/GenBank/DDBJ databases">
        <title>Draft genome sequence of environmentally isolated violet-colored cultures.</title>
        <authorList>
            <person name="Wilson H.S."/>
        </authorList>
    </citation>
    <scope>NUCLEOTIDE SEQUENCE [LARGE SCALE GENOMIC DNA]</scope>
    <source>
        <strain evidence="3 4">HSC-16F04</strain>
    </source>
</reference>
<dbReference type="Gene3D" id="2.60.40.1260">
    <property type="entry name" value="Lamin Tail domain"/>
    <property type="match status" value="1"/>
</dbReference>
<gene>
    <name evidence="3" type="ORF">HA050_19045</name>
</gene>
<dbReference type="InterPro" id="IPR036415">
    <property type="entry name" value="Lamin_tail_dom_sf"/>
</dbReference>
<dbReference type="RefSeq" id="WP_166829765.1">
    <property type="nucleotide sequence ID" value="NZ_JAAOLX010000012.1"/>
</dbReference>
<dbReference type="InterPro" id="IPR001322">
    <property type="entry name" value="Lamin_tail_dom"/>
</dbReference>
<dbReference type="PROSITE" id="PS51841">
    <property type="entry name" value="LTD"/>
    <property type="match status" value="1"/>
</dbReference>
<proteinExistence type="predicted"/>
<dbReference type="Pfam" id="PF00932">
    <property type="entry name" value="LTD"/>
    <property type="match status" value="1"/>
</dbReference>
<dbReference type="PROSITE" id="PS51257">
    <property type="entry name" value="PROKAR_LIPOPROTEIN"/>
    <property type="match status" value="1"/>
</dbReference>
<dbReference type="Proteomes" id="UP000712570">
    <property type="component" value="Unassembled WGS sequence"/>
</dbReference>
<feature type="region of interest" description="Disordered" evidence="1">
    <location>
        <begin position="31"/>
        <end position="51"/>
    </location>
</feature>
<name>A0ABX0KWK8_9NEIS</name>
<evidence type="ECO:0000313" key="4">
    <source>
        <dbReference type="Proteomes" id="UP000712570"/>
    </source>
</evidence>
<dbReference type="SUPFAM" id="SSF74853">
    <property type="entry name" value="Lamin A/C globular tail domain"/>
    <property type="match status" value="1"/>
</dbReference>
<sequence length="644" mass="68744">MNNDRFQQYGVRLAGLSLSVILVACGGGGGGGDSGSASPATTSVPAQPPTLVPTTVPTPVPTLPPVSLLPTPTPAPGPTLSSTLLISEVSSNYDTGKGAWLEIYNSGVQDVSLNGVSLRTSSWSGWTSFDLPTTMVIKPGAYFIVAGKSDDAMQSTDQIAYVSNQSKVPDWSDSGAIELVKGGVTLDFVRFGNSQAQPLTAGAWAGGNAVSIPSFVWDYGYSLARTELVKGNTRSAQDWAVVPFSTPGGPNDVPAYATDTDKDGIPDSAEVAGGTFGGIDYFAMGARANQPDIFIQIDHMKSADLGITPRKEALQKVVDAFKLRNIAVHFDTGSLYSTKFSAADFNLGGSLLNSRNEVAYQSCLGINSSAGCASIYDYKNLSMDIRRKQVFHYLLMANSQEPDGSMGSSGYAEVVGNDFIVTLGGWGLNADSTEEMNQLINFQAGTIMHELGHNLGLKHGGNEDTNNKPNYYSVMNYLYQLQGLGSSPKSISPVERYFSQIEANGFSWGSLCKLEGGPCSNRFRIDYSDGTGSTLDENSLNEAALIGRGRFAGVYADWDLDNKQSTVNYALDLNNDGIKGLLRDHNDWANLNLAFARVESGNSGVSMQRSSKVAINPILNDKQRWAAEAKPSAAFFAAMRHRAR</sequence>
<dbReference type="SUPFAM" id="SSF55486">
    <property type="entry name" value="Metalloproteases ('zincins'), catalytic domain"/>
    <property type="match status" value="1"/>
</dbReference>
<evidence type="ECO:0000313" key="3">
    <source>
        <dbReference type="EMBL" id="NHQ88206.1"/>
    </source>
</evidence>
<protein>
    <recommendedName>
        <fullName evidence="2">LTD domain-containing protein</fullName>
    </recommendedName>
</protein>
<dbReference type="Gene3D" id="3.40.390.10">
    <property type="entry name" value="Collagenase (Catalytic Domain)"/>
    <property type="match status" value="1"/>
</dbReference>
<comment type="caution">
    <text evidence="3">The sequence shown here is derived from an EMBL/GenBank/DDBJ whole genome shotgun (WGS) entry which is preliminary data.</text>
</comment>
<keyword evidence="4" id="KW-1185">Reference proteome</keyword>
<organism evidence="3 4">
    <name type="scientific">Iodobacter violaceini</name>
    <dbReference type="NCBI Taxonomy" id="3044271"/>
    <lineage>
        <taxon>Bacteria</taxon>
        <taxon>Pseudomonadati</taxon>
        <taxon>Pseudomonadota</taxon>
        <taxon>Betaproteobacteria</taxon>
        <taxon>Neisseriales</taxon>
        <taxon>Chitinibacteraceae</taxon>
        <taxon>Iodobacter</taxon>
    </lineage>
</organism>